<dbReference type="Pfam" id="PF08482">
    <property type="entry name" value="HrpB_C"/>
    <property type="match status" value="1"/>
</dbReference>
<dbReference type="EMBL" id="CP126209">
    <property type="protein sequence ID" value="WIA10055.1"/>
    <property type="molecule type" value="Genomic_DNA"/>
</dbReference>
<keyword evidence="1" id="KW-0547">Nucleotide-binding</keyword>
<dbReference type="Proteomes" id="UP001244341">
    <property type="component" value="Chromosome 2b"/>
</dbReference>
<feature type="compositionally biased region" description="Low complexity" evidence="5">
    <location>
        <begin position="609"/>
        <end position="636"/>
    </location>
</feature>
<evidence type="ECO:0000256" key="1">
    <source>
        <dbReference type="ARBA" id="ARBA00022741"/>
    </source>
</evidence>
<feature type="compositionally biased region" description="Low complexity" evidence="5">
    <location>
        <begin position="983"/>
        <end position="1000"/>
    </location>
</feature>
<dbReference type="PROSITE" id="PS51192">
    <property type="entry name" value="HELICASE_ATP_BIND_1"/>
    <property type="match status" value="1"/>
</dbReference>
<dbReference type="SMART" id="SM00847">
    <property type="entry name" value="HA2"/>
    <property type="match status" value="1"/>
</dbReference>
<evidence type="ECO:0000313" key="9">
    <source>
        <dbReference type="Proteomes" id="UP001244341"/>
    </source>
</evidence>
<accession>A0ABY8TM49</accession>
<evidence type="ECO:0000256" key="3">
    <source>
        <dbReference type="ARBA" id="ARBA00022806"/>
    </source>
</evidence>
<dbReference type="Gene3D" id="1.20.120.1080">
    <property type="match status" value="1"/>
</dbReference>
<evidence type="ECO:0000259" key="6">
    <source>
        <dbReference type="PROSITE" id="PS51192"/>
    </source>
</evidence>
<dbReference type="InterPro" id="IPR048333">
    <property type="entry name" value="HA2_WH"/>
</dbReference>
<keyword evidence="3" id="KW-0347">Helicase</keyword>
<evidence type="ECO:0000256" key="4">
    <source>
        <dbReference type="ARBA" id="ARBA00022840"/>
    </source>
</evidence>
<dbReference type="SMART" id="SM00487">
    <property type="entry name" value="DEXDc"/>
    <property type="match status" value="1"/>
</dbReference>
<name>A0ABY8TM49_TETOB</name>
<protein>
    <recommendedName>
        <fullName evidence="10">ATP-dependent helicase HrpB</fullName>
    </recommendedName>
</protein>
<dbReference type="InterPro" id="IPR013689">
    <property type="entry name" value="RNA_helicase_ATP-dep_HrpB_C"/>
</dbReference>
<dbReference type="InterPro" id="IPR014001">
    <property type="entry name" value="Helicase_ATP-bd"/>
</dbReference>
<gene>
    <name evidence="8" type="ORF">OEZ85_010265</name>
</gene>
<dbReference type="SUPFAM" id="SSF52540">
    <property type="entry name" value="P-loop containing nucleoside triphosphate hydrolases"/>
    <property type="match status" value="1"/>
</dbReference>
<evidence type="ECO:0000259" key="7">
    <source>
        <dbReference type="PROSITE" id="PS51194"/>
    </source>
</evidence>
<proteinExistence type="predicted"/>
<organism evidence="8 9">
    <name type="scientific">Tetradesmus obliquus</name>
    <name type="common">Green alga</name>
    <name type="synonym">Acutodesmus obliquus</name>
    <dbReference type="NCBI Taxonomy" id="3088"/>
    <lineage>
        <taxon>Eukaryota</taxon>
        <taxon>Viridiplantae</taxon>
        <taxon>Chlorophyta</taxon>
        <taxon>core chlorophytes</taxon>
        <taxon>Chlorophyceae</taxon>
        <taxon>CS clade</taxon>
        <taxon>Sphaeropleales</taxon>
        <taxon>Scenedesmaceae</taxon>
        <taxon>Tetradesmus</taxon>
    </lineage>
</organism>
<keyword evidence="4" id="KW-0067">ATP-binding</keyword>
<dbReference type="PANTHER" id="PTHR43519:SF1">
    <property type="entry name" value="ATP-DEPENDENT RNA HELICASE HRPB"/>
    <property type="match status" value="1"/>
</dbReference>
<keyword evidence="9" id="KW-1185">Reference proteome</keyword>
<sequence>MVAVMKGVAQPLPHGGRPSQDWEVIHDIVHKLDHHSSLVLQAPPGAGKTTTVPLALLLHEPQYLQQGQTIMVLEPRRVAAKAAARRMASLLGEPVGRTVGYKVKLESRVSSATRIEVVTEGILLRRLQQDPSLEGVGALLLDEFHERSLDADTSLALALDCQAWARPDLRLVVMSATLGGGLAEDLQDLMAAAAGGSSSSSSSSGSSSSEAAVPVVISEGRSYPVTTHFLGKPLLQKRGELERAAADAVLKALASQAAAGGDVLCFMPGVAEIRRLQQLLQQDSVIRKAGIAVQQLHGGLSPQQQDEVIRPNRSLQQRRVVIATPIAESSITIDGVTAVVDSGLARAPCYSPATGISRLLTQRISQDSAEQRRGRAGRTQPGVCYRLWGQDDHQQLLPCTLPEICSADLAQLALQLASWGSPDGQGLAWLDPPEPQALADARQLLLELAAVDEKGSLTATGRRMAALPAHPRFAHMVLRAQQLGVAELGCLLAALLSERDLFRSSSSSSGRAGGSGTDPGADLTTRLKVLAGEEAAPAGFDHAGASRVLLGAQQILRQLQASTAAAAGSTASLDDPSSTAAGTVDELDEAEDSMAEDDDDELQAESDDSPAAAAAAGGQPSGSSSSSSGLRASSHADPSFDGSWQQQLRKPGLLGALVAAAYPDRIAQLKPGSGGKPSYTLSTGRVVTLPSAGDPLAGQQYIAAAELQAGRDGRNDRVVLGAALTQAAIQAYLKDEIQDRLLVFWASASKQVVAKQQRVLGSLVLSEQAAKAEDDRALPVLLKALASGGYSSLPVPAAAEAWRSRAAWLHAAEVAATGSSSVPDLSAAALMGRLESWLLPHLAGVRSRGQLQQLRWMDIFKGQMDWAAQQHVDEAAPTHLQLPTGSTAAIDYSGAQPSAAVKMQEVFGLADTPLLGGRARVPLVLQLLSPAGRPLQVTANLASFWAESYQAVKKEMKGRYPKHVWPDDPANTAATKLTKKQMAAAAGADSGSSSSSSSSSGSGGKPNGLSVVNKKSRR</sequence>
<feature type="domain" description="Helicase C-terminal" evidence="7">
    <location>
        <begin position="245"/>
        <end position="420"/>
    </location>
</feature>
<dbReference type="InterPro" id="IPR027417">
    <property type="entry name" value="P-loop_NTPase"/>
</dbReference>
<feature type="domain" description="Helicase ATP-binding" evidence="6">
    <location>
        <begin position="29"/>
        <end position="196"/>
    </location>
</feature>
<dbReference type="Pfam" id="PF00271">
    <property type="entry name" value="Helicase_C"/>
    <property type="match status" value="1"/>
</dbReference>
<evidence type="ECO:0000313" key="8">
    <source>
        <dbReference type="EMBL" id="WIA10055.1"/>
    </source>
</evidence>
<dbReference type="CDD" id="cd18791">
    <property type="entry name" value="SF2_C_RHA"/>
    <property type="match status" value="1"/>
</dbReference>
<dbReference type="Pfam" id="PF04408">
    <property type="entry name" value="WHD_HA2"/>
    <property type="match status" value="1"/>
</dbReference>
<evidence type="ECO:0000256" key="5">
    <source>
        <dbReference type="SAM" id="MobiDB-lite"/>
    </source>
</evidence>
<dbReference type="InterPro" id="IPR001650">
    <property type="entry name" value="Helicase_C-like"/>
</dbReference>
<dbReference type="Gene3D" id="3.40.50.300">
    <property type="entry name" value="P-loop containing nucleotide triphosphate hydrolases"/>
    <property type="match status" value="2"/>
</dbReference>
<reference evidence="8 9" key="1">
    <citation type="submission" date="2023-05" db="EMBL/GenBank/DDBJ databases">
        <title>A 100% complete, gapless, phased diploid assembly of the Scenedesmus obliquus UTEX 3031 genome.</title>
        <authorList>
            <person name="Biondi T.C."/>
            <person name="Hanschen E.R."/>
            <person name="Kwon T."/>
            <person name="Eng W."/>
            <person name="Kruse C.P.S."/>
            <person name="Koehler S.I."/>
            <person name="Kunde Y."/>
            <person name="Gleasner C.D."/>
            <person name="You Mak K.T."/>
            <person name="Polle J."/>
            <person name="Hovde B.T."/>
            <person name="Starkenburg S.R."/>
        </authorList>
    </citation>
    <scope>NUCLEOTIDE SEQUENCE [LARGE SCALE GENOMIC DNA]</scope>
    <source>
        <strain evidence="8 9">DOE0152z</strain>
    </source>
</reference>
<dbReference type="InterPro" id="IPR011545">
    <property type="entry name" value="DEAD/DEAH_box_helicase_dom"/>
</dbReference>
<dbReference type="Pfam" id="PF00270">
    <property type="entry name" value="DEAD"/>
    <property type="match status" value="1"/>
</dbReference>
<keyword evidence="2" id="KW-0378">Hydrolase</keyword>
<dbReference type="PANTHER" id="PTHR43519">
    <property type="entry name" value="ATP-DEPENDENT RNA HELICASE HRPB"/>
    <property type="match status" value="1"/>
</dbReference>
<feature type="region of interest" description="Disordered" evidence="5">
    <location>
        <begin position="978"/>
        <end position="1018"/>
    </location>
</feature>
<evidence type="ECO:0000256" key="2">
    <source>
        <dbReference type="ARBA" id="ARBA00022801"/>
    </source>
</evidence>
<feature type="compositionally biased region" description="Acidic residues" evidence="5">
    <location>
        <begin position="590"/>
        <end position="608"/>
    </location>
</feature>
<dbReference type="PROSITE" id="PS51194">
    <property type="entry name" value="HELICASE_CTER"/>
    <property type="match status" value="1"/>
</dbReference>
<feature type="region of interest" description="Disordered" evidence="5">
    <location>
        <begin position="590"/>
        <end position="645"/>
    </location>
</feature>
<dbReference type="SMART" id="SM00490">
    <property type="entry name" value="HELICc"/>
    <property type="match status" value="1"/>
</dbReference>
<evidence type="ECO:0008006" key="10">
    <source>
        <dbReference type="Google" id="ProtNLM"/>
    </source>
</evidence>
<dbReference type="InterPro" id="IPR007502">
    <property type="entry name" value="Helicase-assoc_dom"/>
</dbReference>